<dbReference type="Gene3D" id="3.30.565.10">
    <property type="entry name" value="Histidine kinase-like ATPase, C-terminal domain"/>
    <property type="match status" value="1"/>
</dbReference>
<evidence type="ECO:0000313" key="9">
    <source>
        <dbReference type="Proteomes" id="UP001500683"/>
    </source>
</evidence>
<keyword evidence="9" id="KW-1185">Reference proteome</keyword>
<protein>
    <recommendedName>
        <fullName evidence="2">histidine kinase</fullName>
        <ecNumber evidence="2">2.7.13.3</ecNumber>
    </recommendedName>
</protein>
<evidence type="ECO:0000259" key="7">
    <source>
        <dbReference type="PROSITE" id="PS50906"/>
    </source>
</evidence>
<name>A0ABP7W5I6_9ACTN</name>
<dbReference type="PANTHER" id="PTHR45436">
    <property type="entry name" value="SENSOR HISTIDINE KINASE YKOH"/>
    <property type="match status" value="1"/>
</dbReference>
<dbReference type="RefSeq" id="WP_344950934.1">
    <property type="nucleotide sequence ID" value="NZ_BAAAZG010000030.1"/>
</dbReference>
<comment type="catalytic activity">
    <reaction evidence="1">
        <text>ATP + protein L-histidine = ADP + protein N-phospho-L-histidine.</text>
        <dbReference type="EC" id="2.7.13.3"/>
    </reaction>
</comment>
<evidence type="ECO:0000256" key="3">
    <source>
        <dbReference type="ARBA" id="ARBA00022553"/>
    </source>
</evidence>
<keyword evidence="4" id="KW-0808">Transferase</keyword>
<feature type="compositionally biased region" description="Pro residues" evidence="6">
    <location>
        <begin position="772"/>
        <end position="792"/>
    </location>
</feature>
<evidence type="ECO:0000256" key="5">
    <source>
        <dbReference type="ARBA" id="ARBA00022777"/>
    </source>
</evidence>
<feature type="region of interest" description="Disordered" evidence="6">
    <location>
        <begin position="696"/>
        <end position="888"/>
    </location>
</feature>
<reference evidence="9" key="1">
    <citation type="journal article" date="2019" name="Int. J. Syst. Evol. Microbiol.">
        <title>The Global Catalogue of Microorganisms (GCM) 10K type strain sequencing project: providing services to taxonomists for standard genome sequencing and annotation.</title>
        <authorList>
            <consortium name="The Broad Institute Genomics Platform"/>
            <consortium name="The Broad Institute Genome Sequencing Center for Infectious Disease"/>
            <person name="Wu L."/>
            <person name="Ma J."/>
        </authorList>
    </citation>
    <scope>NUCLEOTIDE SEQUENCE [LARGE SCALE GENOMIC DNA]</scope>
    <source>
        <strain evidence="9">JCM 16702</strain>
    </source>
</reference>
<dbReference type="Pfam" id="PF02518">
    <property type="entry name" value="HATPase_c"/>
    <property type="match status" value="1"/>
</dbReference>
<keyword evidence="3" id="KW-0597">Phosphoprotein</keyword>
<feature type="compositionally biased region" description="Pro residues" evidence="6">
    <location>
        <begin position="739"/>
        <end position="752"/>
    </location>
</feature>
<accession>A0ABP7W5I6</accession>
<feature type="domain" description="NIT" evidence="7">
    <location>
        <begin position="73"/>
        <end position="323"/>
    </location>
</feature>
<evidence type="ECO:0000256" key="2">
    <source>
        <dbReference type="ARBA" id="ARBA00012438"/>
    </source>
</evidence>
<dbReference type="Pfam" id="PF08376">
    <property type="entry name" value="NIT"/>
    <property type="match status" value="1"/>
</dbReference>
<evidence type="ECO:0000256" key="4">
    <source>
        <dbReference type="ARBA" id="ARBA00022679"/>
    </source>
</evidence>
<organism evidence="8 9">
    <name type="scientific">Actinomadura miaoliensis</name>
    <dbReference type="NCBI Taxonomy" id="430685"/>
    <lineage>
        <taxon>Bacteria</taxon>
        <taxon>Bacillati</taxon>
        <taxon>Actinomycetota</taxon>
        <taxon>Actinomycetes</taxon>
        <taxon>Streptosporangiales</taxon>
        <taxon>Thermomonosporaceae</taxon>
        <taxon>Actinomadura</taxon>
    </lineage>
</organism>
<evidence type="ECO:0000256" key="6">
    <source>
        <dbReference type="SAM" id="MobiDB-lite"/>
    </source>
</evidence>
<gene>
    <name evidence="8" type="ORF">GCM10022214_45690</name>
</gene>
<dbReference type="EMBL" id="BAAAZG010000030">
    <property type="protein sequence ID" value="GAA4081632.1"/>
    <property type="molecule type" value="Genomic_DNA"/>
</dbReference>
<dbReference type="InterPro" id="IPR003594">
    <property type="entry name" value="HATPase_dom"/>
</dbReference>
<dbReference type="EC" id="2.7.13.3" evidence="2"/>
<feature type="compositionally biased region" description="Basic and acidic residues" evidence="6">
    <location>
        <begin position="852"/>
        <end position="861"/>
    </location>
</feature>
<dbReference type="InterPro" id="IPR036890">
    <property type="entry name" value="HATPase_C_sf"/>
</dbReference>
<dbReference type="InterPro" id="IPR010910">
    <property type="entry name" value="Nitrate/nitrite_sensing_bac"/>
</dbReference>
<dbReference type="InterPro" id="IPR050428">
    <property type="entry name" value="TCS_sensor_his_kinase"/>
</dbReference>
<keyword evidence="5" id="KW-0418">Kinase</keyword>
<evidence type="ECO:0000313" key="8">
    <source>
        <dbReference type="EMBL" id="GAA4081632.1"/>
    </source>
</evidence>
<dbReference type="SMART" id="SM00387">
    <property type="entry name" value="HATPase_c"/>
    <property type="match status" value="1"/>
</dbReference>
<feature type="compositionally biased region" description="Basic and acidic residues" evidence="6">
    <location>
        <begin position="793"/>
        <end position="813"/>
    </location>
</feature>
<feature type="compositionally biased region" description="Basic residues" evidence="6">
    <location>
        <begin position="814"/>
        <end position="829"/>
    </location>
</feature>
<proteinExistence type="predicted"/>
<dbReference type="SUPFAM" id="SSF55874">
    <property type="entry name" value="ATPase domain of HSP90 chaperone/DNA topoisomerase II/histidine kinase"/>
    <property type="match status" value="1"/>
</dbReference>
<dbReference type="InterPro" id="IPR013587">
    <property type="entry name" value="Nitrate/nitrite_sensing"/>
</dbReference>
<evidence type="ECO:0000256" key="1">
    <source>
        <dbReference type="ARBA" id="ARBA00000085"/>
    </source>
</evidence>
<dbReference type="PANTHER" id="PTHR45436:SF5">
    <property type="entry name" value="SENSOR HISTIDINE KINASE TRCS"/>
    <property type="match status" value="1"/>
</dbReference>
<dbReference type="Proteomes" id="UP001500683">
    <property type="component" value="Unassembled WGS sequence"/>
</dbReference>
<comment type="caution">
    <text evidence="8">The sequence shown here is derived from an EMBL/GenBank/DDBJ whole genome shotgun (WGS) entry which is preliminary data.</text>
</comment>
<sequence>MRESDRRAEPSSTGHRRRRAGTGRFRTVRFKVVLLVLVSLVSLGALWTFAASVTLGEGLNLRKIESVQDHFEYPSGALGSALQAERRATLVFLGSRTPSDRAAMEGVRLITDRQAEVFRRLAGDQDAQQAAPATARRLAREIISGLDGLPARRGAIDNVRLDRTRAFSEYTQILERIGTLRGSLSTLDNPEVALDARNQVALARAHEVLAQEDALLAGALAAGRMNRAEHAEFVKLVGAQRTMYEMAAQELRPSERTYYQRVTATPEYARLRALEDRYVDSIRGLRAADAPISWKITTNSNLTRLRGLELSMTAEAERRAEPIADAILMRVALAGALGLVAVVASVLLAVWVARSVLRDLAGLRREAQDLADERLPGVIARLRRGEKVDVAAEAPPLSFGTPEIDQVGQAFNAARRTAIQGAVEEAGLRQGISQVFVNLARRSQSLLHRQLKLLDAMERRISDPDDLEDLFRVDHLATRMRRHAEGLIILSGQAPGRGWRNPVAVIDVARAAASEVEDYTRVQVSPMPRASVAGAAVADLIHLLAELIENATIFSPPHTTVSVTGQAVAHGFSLEIEDRGLSMKPPELAEANERLANPPEFDLSNSTQLGLFVVGRLAQRHGIKVTLRTSPFGGMTAIVLLPEEIVVHEGQGTPAGDAPFALTRRAEDALVTAGVVRGHRERPALTAGGAVGAVGGIGALGGEQPSLDGPPPRPTPDNAQPPRDVPGREQPPRHARTVPPAPGAPGAPPAPFEDPLNDPLTGPLPTVGAPAAPAPEPQSPAAPPPDAWPELPPETRPEAQKEPRKEPRKEPPPRRRAKGGRPSLPKRVRQANLAPQLREETAPPAAPPPDQGRVRPERSPEAARAMMSAIQRGTRRGRSETAGPGEES</sequence>
<feature type="region of interest" description="Disordered" evidence="6">
    <location>
        <begin position="1"/>
        <end position="20"/>
    </location>
</feature>
<dbReference type="PROSITE" id="PS50906">
    <property type="entry name" value="NIT"/>
    <property type="match status" value="1"/>
</dbReference>